<dbReference type="RefSeq" id="WP_248862426.1">
    <property type="nucleotide sequence ID" value="NZ_CP086322.1"/>
</dbReference>
<dbReference type="Proteomes" id="UP000830115">
    <property type="component" value="Chromosome"/>
</dbReference>
<organism evidence="1 2">
    <name type="scientific">Streptomyces halobius</name>
    <dbReference type="NCBI Taxonomy" id="2879846"/>
    <lineage>
        <taxon>Bacteria</taxon>
        <taxon>Bacillati</taxon>
        <taxon>Actinomycetota</taxon>
        <taxon>Actinomycetes</taxon>
        <taxon>Kitasatosporales</taxon>
        <taxon>Streptomycetaceae</taxon>
        <taxon>Streptomyces</taxon>
    </lineage>
</organism>
<keyword evidence="2" id="KW-1185">Reference proteome</keyword>
<name>A0ABY4M357_9ACTN</name>
<reference evidence="1" key="1">
    <citation type="submission" date="2021-10" db="EMBL/GenBank/DDBJ databases">
        <title>Streptomyces nigrumlapis sp.nov.,an antimicrobial producing actinobacterium isolated from Black Gobi rocks.</title>
        <authorList>
            <person name="Wen Y."/>
            <person name="Zhang W."/>
            <person name="Liu X.G."/>
        </authorList>
    </citation>
    <scope>NUCLEOTIDE SEQUENCE</scope>
    <source>
        <strain evidence="1">ST13-2-2</strain>
    </source>
</reference>
<gene>
    <name evidence="1" type="ORF">K9S39_06880</name>
</gene>
<protein>
    <submittedName>
        <fullName evidence="1">Uncharacterized protein</fullName>
    </submittedName>
</protein>
<accession>A0ABY4M357</accession>
<proteinExistence type="predicted"/>
<dbReference type="EMBL" id="CP086322">
    <property type="protein sequence ID" value="UQA91618.1"/>
    <property type="molecule type" value="Genomic_DNA"/>
</dbReference>
<evidence type="ECO:0000313" key="2">
    <source>
        <dbReference type="Proteomes" id="UP000830115"/>
    </source>
</evidence>
<sequence length="75" mass="8792">MSDHHNLPLLGHDLPIYKVVDPDDVPWNKAKVFKEGEYWTWQHVCPRQSIPANGYPHMTHESAMAFAWQHVRNCL</sequence>
<evidence type="ECO:0000313" key="1">
    <source>
        <dbReference type="EMBL" id="UQA91618.1"/>
    </source>
</evidence>